<dbReference type="EnsemblMetazoa" id="G7452.1">
    <property type="protein sequence ID" value="G7452.1:cds"/>
    <property type="gene ID" value="G7452"/>
</dbReference>
<dbReference type="PANTHER" id="PTHR24035">
    <property type="entry name" value="MULTIPLE EPIDERMAL GROWTH FACTOR-LIKE DOMAINS PROTEIN"/>
    <property type="match status" value="1"/>
</dbReference>
<keyword evidence="1" id="KW-0472">Membrane</keyword>
<dbReference type="AlphaFoldDB" id="A0A8W8NV75"/>
<keyword evidence="1" id="KW-0812">Transmembrane</keyword>
<evidence type="ECO:0008006" key="4">
    <source>
        <dbReference type="Google" id="ProtNLM"/>
    </source>
</evidence>
<dbReference type="PANTHER" id="PTHR24035:SF109">
    <property type="entry name" value="PROTEIN DRAPER"/>
    <property type="match status" value="1"/>
</dbReference>
<sequence>MATQSHTYSNLLDDAKYGVDGNSATCMKTYDIGVKSVIAAVWWKVDLRRVYRIHSINILFKNYDGYGCNESDVYGSDCDIQCPTHCKGNMCHIQNGTCYGCQPGWMGTTCNTKCNESYGENCKHPCSSHCVNKTCDRFNGNCVYGCTEGHNCDQNTDNLQTSDTKSITLISMALIAAFTTSLVVNVILISASLIRKKSKQFCCRSSSSSENQSVTNDGASQYQELSSLIQKSAAELVFRPQVLYIHKRSTIGKQKYGSREAK</sequence>
<dbReference type="SUPFAM" id="SSF49785">
    <property type="entry name" value="Galactose-binding domain-like"/>
    <property type="match status" value="1"/>
</dbReference>
<dbReference type="Proteomes" id="UP000005408">
    <property type="component" value="Unassembled WGS sequence"/>
</dbReference>
<dbReference type="Gene3D" id="2.60.120.260">
    <property type="entry name" value="Galactose-binding domain-like"/>
    <property type="match status" value="1"/>
</dbReference>
<feature type="transmembrane region" description="Helical" evidence="1">
    <location>
        <begin position="169"/>
        <end position="194"/>
    </location>
</feature>
<proteinExistence type="predicted"/>
<reference evidence="2" key="1">
    <citation type="submission" date="2022-08" db="UniProtKB">
        <authorList>
            <consortium name="EnsemblMetazoa"/>
        </authorList>
    </citation>
    <scope>IDENTIFICATION</scope>
    <source>
        <strain evidence="2">05x7-T-G4-1.051#20</strain>
    </source>
</reference>
<name>A0A8W8NV75_MAGGI</name>
<accession>A0A8W8NV75</accession>
<evidence type="ECO:0000313" key="3">
    <source>
        <dbReference type="Proteomes" id="UP000005408"/>
    </source>
</evidence>
<keyword evidence="3" id="KW-1185">Reference proteome</keyword>
<dbReference type="InterPro" id="IPR052108">
    <property type="entry name" value="MEGF/SIB"/>
</dbReference>
<keyword evidence="1" id="KW-1133">Transmembrane helix</keyword>
<dbReference type="InterPro" id="IPR008979">
    <property type="entry name" value="Galactose-bd-like_sf"/>
</dbReference>
<protein>
    <recommendedName>
        <fullName evidence="4">Scavenger receptor class F member 2</fullName>
    </recommendedName>
</protein>
<evidence type="ECO:0000256" key="1">
    <source>
        <dbReference type="SAM" id="Phobius"/>
    </source>
</evidence>
<organism evidence="2 3">
    <name type="scientific">Magallana gigas</name>
    <name type="common">Pacific oyster</name>
    <name type="synonym">Crassostrea gigas</name>
    <dbReference type="NCBI Taxonomy" id="29159"/>
    <lineage>
        <taxon>Eukaryota</taxon>
        <taxon>Metazoa</taxon>
        <taxon>Spiralia</taxon>
        <taxon>Lophotrochozoa</taxon>
        <taxon>Mollusca</taxon>
        <taxon>Bivalvia</taxon>
        <taxon>Autobranchia</taxon>
        <taxon>Pteriomorphia</taxon>
        <taxon>Ostreida</taxon>
        <taxon>Ostreoidea</taxon>
        <taxon>Ostreidae</taxon>
        <taxon>Magallana</taxon>
    </lineage>
</organism>
<evidence type="ECO:0000313" key="2">
    <source>
        <dbReference type="EnsemblMetazoa" id="G7452.1:cds"/>
    </source>
</evidence>